<gene>
    <name evidence="4" type="ORF">HZZ13_03255</name>
</gene>
<organism evidence="4 5">
    <name type="scientific">Bradyrhizobium agreste</name>
    <dbReference type="NCBI Taxonomy" id="2751811"/>
    <lineage>
        <taxon>Bacteria</taxon>
        <taxon>Pseudomonadati</taxon>
        <taxon>Pseudomonadota</taxon>
        <taxon>Alphaproteobacteria</taxon>
        <taxon>Hyphomicrobiales</taxon>
        <taxon>Nitrobacteraceae</taxon>
        <taxon>Bradyrhizobium</taxon>
    </lineage>
</organism>
<comment type="caution">
    <text evidence="4">The sequence shown here is derived from an EMBL/GenBank/DDBJ whole genome shotgun (WGS) entry which is preliminary data.</text>
</comment>
<feature type="region of interest" description="Disordered" evidence="1">
    <location>
        <begin position="27"/>
        <end position="49"/>
    </location>
</feature>
<feature type="region of interest" description="Disordered" evidence="1">
    <location>
        <begin position="76"/>
        <end position="206"/>
    </location>
</feature>
<keyword evidence="2" id="KW-0472">Membrane</keyword>
<accession>A0ABS0PHY0</accession>
<evidence type="ECO:0000313" key="5">
    <source>
        <dbReference type="Proteomes" id="UP000807370"/>
    </source>
</evidence>
<feature type="compositionally biased region" description="Low complexity" evidence="1">
    <location>
        <begin position="82"/>
        <end position="102"/>
    </location>
</feature>
<keyword evidence="3" id="KW-0732">Signal</keyword>
<feature type="compositionally biased region" description="Low complexity" evidence="1">
    <location>
        <begin position="119"/>
        <end position="135"/>
    </location>
</feature>
<dbReference type="Proteomes" id="UP000807370">
    <property type="component" value="Unassembled WGS sequence"/>
</dbReference>
<keyword evidence="2" id="KW-0812">Transmembrane</keyword>
<feature type="compositionally biased region" description="Low complexity" evidence="1">
    <location>
        <begin position="174"/>
        <end position="197"/>
    </location>
</feature>
<keyword evidence="5" id="KW-1185">Reference proteome</keyword>
<evidence type="ECO:0000313" key="4">
    <source>
        <dbReference type="EMBL" id="MBH5396811.1"/>
    </source>
</evidence>
<protein>
    <submittedName>
        <fullName evidence="4">Uncharacterized protein</fullName>
    </submittedName>
</protein>
<evidence type="ECO:0000256" key="1">
    <source>
        <dbReference type="SAM" id="MobiDB-lite"/>
    </source>
</evidence>
<feature type="region of interest" description="Disordered" evidence="1">
    <location>
        <begin position="251"/>
        <end position="288"/>
    </location>
</feature>
<feature type="signal peptide" evidence="3">
    <location>
        <begin position="1"/>
        <end position="23"/>
    </location>
</feature>
<feature type="compositionally biased region" description="Polar residues" evidence="1">
    <location>
        <begin position="136"/>
        <end position="150"/>
    </location>
</feature>
<dbReference type="RefSeq" id="WP_197958225.1">
    <property type="nucleotide sequence ID" value="NZ_JACCHP010000002.1"/>
</dbReference>
<evidence type="ECO:0000256" key="3">
    <source>
        <dbReference type="SAM" id="SignalP"/>
    </source>
</evidence>
<keyword evidence="2" id="KW-1133">Transmembrane helix</keyword>
<feature type="compositionally biased region" description="Low complexity" evidence="1">
    <location>
        <begin position="28"/>
        <end position="40"/>
    </location>
</feature>
<name>A0ABS0PHY0_9BRAD</name>
<reference evidence="4 5" key="1">
    <citation type="submission" date="2020-07" db="EMBL/GenBank/DDBJ databases">
        <title>Bradyrhizobium diversity isolated from nodules of indigenous legumes of Western Australia.</title>
        <authorList>
            <person name="Klepa M.S."/>
        </authorList>
    </citation>
    <scope>NUCLEOTIDE SEQUENCE [LARGE SCALE GENOMIC DNA]</scope>
    <source>
        <strain evidence="4 5">CNPSo 4010</strain>
    </source>
</reference>
<feature type="transmembrane region" description="Helical" evidence="2">
    <location>
        <begin position="213"/>
        <end position="232"/>
    </location>
</feature>
<feature type="chain" id="PRO_5047367316" evidence="3">
    <location>
        <begin position="24"/>
        <end position="409"/>
    </location>
</feature>
<dbReference type="EMBL" id="JACCHP010000002">
    <property type="protein sequence ID" value="MBH5396811.1"/>
    <property type="molecule type" value="Genomic_DNA"/>
</dbReference>
<evidence type="ECO:0000256" key="2">
    <source>
        <dbReference type="SAM" id="Phobius"/>
    </source>
</evidence>
<sequence length="409" mass="42506">MGNRTAKFVSALVGSIIAGAPLAAVSQNAPAPSSTANAAPDCLASPKDAAPQGQHWYYRLDRTTKRKCWYLRAAGEKEGARTAQAAQTTSDPPTADTPAPQQHPVQDARAEYLTQRSGAAPKTPNAPAQAAPAIPVQQSTDQAADGNAQQPAGAAPWPDVSTTSAPPAPPPAPTVAATAAQPSAKPSKSSSPVALAATDNSPTDKPTGSLQTLLLVIGGALALAGILASLIYRFAGARVRLRSADRHGRWDDWQAQNQDGSRAPWRDSPPAAAQPPRPIDFDAARPQPTRQATKLAAIGREIELIDARRQRAAAPAAEPAETRSNKVENEMVEKIFQPVAAAPKLGAGEIGKANNDAPAGRDADAVDVDGITTMLEQLAKQGPRLSRPNLEADLANFARSLRGQSAARA</sequence>
<proteinExistence type="predicted"/>